<dbReference type="GO" id="GO:0016887">
    <property type="term" value="F:ATP hydrolysis activity"/>
    <property type="evidence" value="ECO:0007669"/>
    <property type="project" value="InterPro"/>
</dbReference>
<dbReference type="PROSITE" id="PS51194">
    <property type="entry name" value="HELICASE_CTER"/>
    <property type="match status" value="1"/>
</dbReference>
<proteinExistence type="inferred from homology"/>
<evidence type="ECO:0000256" key="2">
    <source>
        <dbReference type="ARBA" id="ARBA00008533"/>
    </source>
</evidence>
<dbReference type="Pfam" id="PF00271">
    <property type="entry name" value="Helicase_C"/>
    <property type="match status" value="1"/>
</dbReference>
<dbReference type="GO" id="GO:0003677">
    <property type="term" value="F:DNA binding"/>
    <property type="evidence" value="ECO:0007669"/>
    <property type="project" value="UniProtKB-UniRule"/>
</dbReference>
<evidence type="ECO:0000256" key="4">
    <source>
        <dbReference type="ARBA" id="ARBA00022741"/>
    </source>
</evidence>
<dbReference type="InterPro" id="IPR001943">
    <property type="entry name" value="UVR_dom"/>
</dbReference>
<dbReference type="NCBIfam" id="NF003673">
    <property type="entry name" value="PRK05298.1"/>
    <property type="match status" value="1"/>
</dbReference>
<dbReference type="GO" id="GO:0005524">
    <property type="term" value="F:ATP binding"/>
    <property type="evidence" value="ECO:0007669"/>
    <property type="project" value="UniProtKB-UniRule"/>
</dbReference>
<dbReference type="EMBL" id="DSTT01000006">
    <property type="protein sequence ID" value="HFK24409.1"/>
    <property type="molecule type" value="Genomic_DNA"/>
</dbReference>
<dbReference type="InterPro" id="IPR004807">
    <property type="entry name" value="UvrB"/>
</dbReference>
<organism evidence="17">
    <name type="scientific">candidate division WOR-3 bacterium</name>
    <dbReference type="NCBI Taxonomy" id="2052148"/>
    <lineage>
        <taxon>Bacteria</taxon>
        <taxon>Bacteria division WOR-3</taxon>
    </lineage>
</organism>
<evidence type="ECO:0000256" key="11">
    <source>
        <dbReference type="ARBA" id="ARBA00029504"/>
    </source>
</evidence>
<dbReference type="Pfam" id="PF02151">
    <property type="entry name" value="UVR"/>
    <property type="match status" value="1"/>
</dbReference>
<dbReference type="PROSITE" id="PS51192">
    <property type="entry name" value="HELICASE_ATP_BIND_1"/>
    <property type="match status" value="1"/>
</dbReference>
<dbReference type="Pfam" id="PF12344">
    <property type="entry name" value="UvrB"/>
    <property type="match status" value="1"/>
</dbReference>
<dbReference type="PROSITE" id="PS50151">
    <property type="entry name" value="UVR"/>
    <property type="match status" value="1"/>
</dbReference>
<evidence type="ECO:0000256" key="8">
    <source>
        <dbReference type="ARBA" id="ARBA00022881"/>
    </source>
</evidence>
<feature type="domain" description="UVR" evidence="14">
    <location>
        <begin position="624"/>
        <end position="659"/>
    </location>
</feature>
<evidence type="ECO:0000256" key="3">
    <source>
        <dbReference type="ARBA" id="ARBA00022490"/>
    </source>
</evidence>
<feature type="short sequence motif" description="Beta-hairpin" evidence="12">
    <location>
        <begin position="91"/>
        <end position="114"/>
    </location>
</feature>
<comment type="caution">
    <text evidence="17">The sequence shown here is derived from an EMBL/GenBank/DDBJ whole genome shotgun (WGS) entry which is preliminary data.</text>
</comment>
<dbReference type="InterPro" id="IPR027417">
    <property type="entry name" value="P-loop_NTPase"/>
</dbReference>
<keyword evidence="4 12" id="KW-0547">Nucleotide-binding</keyword>
<dbReference type="InterPro" id="IPR006935">
    <property type="entry name" value="Helicase/UvrB_N"/>
</dbReference>
<dbReference type="SUPFAM" id="SSF46600">
    <property type="entry name" value="C-terminal UvrC-binding domain of UvrB"/>
    <property type="match status" value="1"/>
</dbReference>
<keyword evidence="5 12" id="KW-0227">DNA damage</keyword>
<evidence type="ECO:0000256" key="13">
    <source>
        <dbReference type="RuleBase" id="RU003587"/>
    </source>
</evidence>
<feature type="binding site" evidence="12">
    <location>
        <begin position="38"/>
        <end position="45"/>
    </location>
    <ligand>
        <name>ATP</name>
        <dbReference type="ChEBI" id="CHEBI:30616"/>
    </ligand>
</feature>
<comment type="similarity">
    <text evidence="2 12 13">Belongs to the UvrB family.</text>
</comment>
<keyword evidence="3 12" id="KW-0963">Cytoplasm</keyword>
<evidence type="ECO:0000259" key="16">
    <source>
        <dbReference type="PROSITE" id="PS51194"/>
    </source>
</evidence>
<evidence type="ECO:0000256" key="6">
    <source>
        <dbReference type="ARBA" id="ARBA00022769"/>
    </source>
</evidence>
<dbReference type="InterPro" id="IPR024759">
    <property type="entry name" value="UvrB_YAD/RRR_dom"/>
</dbReference>
<dbReference type="AlphaFoldDB" id="A0A7C3J794"/>
<keyword evidence="12 13" id="KW-0742">SOS response</keyword>
<dbReference type="PANTHER" id="PTHR24029">
    <property type="entry name" value="UVRABC SYSTEM PROTEIN B"/>
    <property type="match status" value="1"/>
</dbReference>
<dbReference type="GO" id="GO:0009380">
    <property type="term" value="C:excinuclease repair complex"/>
    <property type="evidence" value="ECO:0007669"/>
    <property type="project" value="InterPro"/>
</dbReference>
<dbReference type="Gene3D" id="3.40.50.300">
    <property type="entry name" value="P-loop containing nucleotide triphosphate hydrolases"/>
    <property type="match status" value="3"/>
</dbReference>
<protein>
    <recommendedName>
        <fullName evidence="11 12">UvrABC system protein B</fullName>
        <shortName evidence="12">Protein UvrB</shortName>
    </recommendedName>
    <alternativeName>
        <fullName evidence="12">Excinuclease ABC subunit B</fullName>
    </alternativeName>
</protein>
<sequence>MNKFKIVSRFSPSDEQKKAIDKLVEGVLNGKKYQVLLGITGSGKTFTIANVIERLNKPTLIISHNKTLAAQLYGELKTLFPENSVEYFISYYDYYQPEAYLPERDIYIEKEVDINEYIDKLRLKATVSLYERNDVIIVASVSSIYTLGSPADYYDQIFSIKRGDFYNMERLIDKLITMQYQRNDIDFSRGRFRVLGNTIDVFPSHLDIPVKIIFDDQKVEEIYTFDNLNNSKFEELEILSFFPAKHFVTSDDRIKRAVVSIRKELKEREKELRDAGKILEATRLVSRTNYDLELLKEVGYCPGIENYSRHIDGRKEGERPFTLIDYFRGDFLTVIDESHVTIPQIRGMYNGDRSRKMNLVEYGFRLKSALDNRPLTLEEFERITGPIVCMSATPERYEIEKAKEVVELVIRPTGLVDPEILIKSSENQIEDLIENIKSVVERNERVLVTTLTKKMAESLSKYLEEKGIKVRYMHSEIDSIERVSIIRGLRLKEFDVLVGINLLREGLDLPEVSLVAILDADKEGFLRSETSLIQTIGRASRNVNGKVILYADRITDSMRRAVEITRKRRERQIIYNREHNIVPKTISKNIEDILIITDIASSFTKEVEKDLDEDFKKLSTVEKIDLIEKLTEKMHKFAAQLEFEKAAKIRDKIKEIKKSIE</sequence>
<name>A0A7C3J794_UNCW3</name>
<keyword evidence="9 12" id="KW-0234">DNA repair</keyword>
<accession>A0A7C3J794</accession>
<comment type="function">
    <text evidence="12">The UvrABC repair system catalyzes the recognition and processing of DNA lesions. A damage recognition complex composed of 2 UvrA and 2 UvrB subunits scans DNA for abnormalities. Upon binding of the UvrA(2)B(2) complex to a putative damaged site, the DNA wraps around one UvrB monomer. DNA wrap is dependent on ATP binding by UvrB and probably causes local melting of the DNA helix, facilitating insertion of UvrB beta-hairpin between the DNA strands. Then UvrB probes one DNA strand for the presence of a lesion. If a lesion is found the UvrA subunits dissociate and the UvrB-DNA preincision complex is formed. This complex is subsequently bound by UvrC and the second UvrB is released. If no lesion is found, the DNA wraps around the other UvrB subunit that will check the other stand for damage.</text>
</comment>
<evidence type="ECO:0000313" key="17">
    <source>
        <dbReference type="EMBL" id="HFK24409.1"/>
    </source>
</evidence>
<keyword evidence="7 12" id="KW-0067">ATP-binding</keyword>
<dbReference type="CDD" id="cd17916">
    <property type="entry name" value="DEXHc_UvrB"/>
    <property type="match status" value="1"/>
</dbReference>
<dbReference type="SMART" id="SM00487">
    <property type="entry name" value="DEXDc"/>
    <property type="match status" value="1"/>
</dbReference>
<evidence type="ECO:0000256" key="9">
    <source>
        <dbReference type="ARBA" id="ARBA00023204"/>
    </source>
</evidence>
<dbReference type="GO" id="GO:0009381">
    <property type="term" value="F:excinuclease ABC activity"/>
    <property type="evidence" value="ECO:0007669"/>
    <property type="project" value="UniProtKB-UniRule"/>
</dbReference>
<dbReference type="SMART" id="SM00490">
    <property type="entry name" value="HELICc"/>
    <property type="match status" value="1"/>
</dbReference>
<dbReference type="PANTHER" id="PTHR24029:SF0">
    <property type="entry name" value="UVRABC SYSTEM PROTEIN B"/>
    <property type="match status" value="1"/>
</dbReference>
<gene>
    <name evidence="12 17" type="primary">uvrB</name>
    <name evidence="17" type="ORF">ENS15_07180</name>
</gene>
<evidence type="ECO:0000256" key="7">
    <source>
        <dbReference type="ARBA" id="ARBA00022840"/>
    </source>
</evidence>
<evidence type="ECO:0000259" key="15">
    <source>
        <dbReference type="PROSITE" id="PS51192"/>
    </source>
</evidence>
<dbReference type="GO" id="GO:0006289">
    <property type="term" value="P:nucleotide-excision repair"/>
    <property type="evidence" value="ECO:0007669"/>
    <property type="project" value="UniProtKB-UniRule"/>
</dbReference>
<dbReference type="NCBIfam" id="TIGR00631">
    <property type="entry name" value="uvrb"/>
    <property type="match status" value="1"/>
</dbReference>
<evidence type="ECO:0000256" key="5">
    <source>
        <dbReference type="ARBA" id="ARBA00022763"/>
    </source>
</evidence>
<evidence type="ECO:0000256" key="1">
    <source>
        <dbReference type="ARBA" id="ARBA00004496"/>
    </source>
</evidence>
<dbReference type="GO" id="GO:0005737">
    <property type="term" value="C:cytoplasm"/>
    <property type="evidence" value="ECO:0007669"/>
    <property type="project" value="UniProtKB-SubCell"/>
</dbReference>
<dbReference type="Gene3D" id="4.10.860.10">
    <property type="entry name" value="UVR domain"/>
    <property type="match status" value="1"/>
</dbReference>
<keyword evidence="6 12" id="KW-0228">DNA excision</keyword>
<dbReference type="SUPFAM" id="SSF52540">
    <property type="entry name" value="P-loop containing nucleoside triphosphate hydrolases"/>
    <property type="match status" value="2"/>
</dbReference>
<dbReference type="InterPro" id="IPR014001">
    <property type="entry name" value="Helicase_ATP-bd"/>
</dbReference>
<dbReference type="HAMAP" id="MF_00204">
    <property type="entry name" value="UvrB"/>
    <property type="match status" value="1"/>
</dbReference>
<feature type="domain" description="Helicase C-terminal" evidence="16">
    <location>
        <begin position="428"/>
        <end position="594"/>
    </location>
</feature>
<dbReference type="InterPro" id="IPR041471">
    <property type="entry name" value="UvrB_inter"/>
</dbReference>
<dbReference type="InterPro" id="IPR001650">
    <property type="entry name" value="Helicase_C-like"/>
</dbReference>
<dbReference type="InterPro" id="IPR036876">
    <property type="entry name" value="UVR_dom_sf"/>
</dbReference>
<evidence type="ECO:0000259" key="14">
    <source>
        <dbReference type="PROSITE" id="PS50151"/>
    </source>
</evidence>
<dbReference type="CDD" id="cd18790">
    <property type="entry name" value="SF2_C_UvrB"/>
    <property type="match status" value="1"/>
</dbReference>
<keyword evidence="8 12" id="KW-0267">Excision nuclease</keyword>
<evidence type="ECO:0000256" key="12">
    <source>
        <dbReference type="HAMAP-Rule" id="MF_00204"/>
    </source>
</evidence>
<comment type="subunit">
    <text evidence="10 12 13">Forms a heterotetramer with UvrA during the search for lesions. Interacts with UvrC in an incision complex.</text>
</comment>
<comment type="subcellular location">
    <subcellularLocation>
        <location evidence="1 12 13">Cytoplasm</location>
    </subcellularLocation>
</comment>
<dbReference type="Pfam" id="PF17757">
    <property type="entry name" value="UvrB_inter"/>
    <property type="match status" value="1"/>
</dbReference>
<comment type="domain">
    <text evidence="12">The beta-hairpin motif is involved in DNA binding.</text>
</comment>
<evidence type="ECO:0000256" key="10">
    <source>
        <dbReference type="ARBA" id="ARBA00026033"/>
    </source>
</evidence>
<reference evidence="17" key="1">
    <citation type="journal article" date="2020" name="mSystems">
        <title>Genome- and Community-Level Interaction Insights into Carbon Utilization and Element Cycling Functions of Hydrothermarchaeota in Hydrothermal Sediment.</title>
        <authorList>
            <person name="Zhou Z."/>
            <person name="Liu Y."/>
            <person name="Xu W."/>
            <person name="Pan J."/>
            <person name="Luo Z.H."/>
            <person name="Li M."/>
        </authorList>
    </citation>
    <scope>NUCLEOTIDE SEQUENCE [LARGE SCALE GENOMIC DNA]</scope>
    <source>
        <strain evidence="17">SpSt-464</strain>
    </source>
</reference>
<feature type="domain" description="Helicase ATP-binding" evidence="15">
    <location>
        <begin position="25"/>
        <end position="171"/>
    </location>
</feature>
<dbReference type="Pfam" id="PF04851">
    <property type="entry name" value="ResIII"/>
    <property type="match status" value="1"/>
</dbReference>
<dbReference type="GO" id="GO:0009432">
    <property type="term" value="P:SOS response"/>
    <property type="evidence" value="ECO:0007669"/>
    <property type="project" value="UniProtKB-UniRule"/>
</dbReference>